<evidence type="ECO:0000256" key="1">
    <source>
        <dbReference type="PROSITE-ProRule" id="PRU00409"/>
    </source>
</evidence>
<feature type="domain" description="ATP-grasp" evidence="2">
    <location>
        <begin position="130"/>
        <end position="372"/>
    </location>
</feature>
<dbReference type="Gene3D" id="3.30.470.20">
    <property type="entry name" value="ATP-grasp fold, B domain"/>
    <property type="match status" value="1"/>
</dbReference>
<accession>A0ABV5ADZ0</accession>
<dbReference type="RefSeq" id="WP_275473568.1">
    <property type="nucleotide sequence ID" value="NZ_CP162940.1"/>
</dbReference>
<protein>
    <submittedName>
        <fullName evidence="3">YheC/YheD family protein</fullName>
    </submittedName>
</protein>
<dbReference type="SUPFAM" id="SSF56059">
    <property type="entry name" value="Glutathione synthetase ATP-binding domain-like"/>
    <property type="match status" value="1"/>
</dbReference>
<name>A0ABV5ADZ0_9BACL</name>
<proteinExistence type="predicted"/>
<gene>
    <name evidence="3" type="ORF">KKP3000_003829</name>
</gene>
<sequence length="377" mass="42566">MLFVLTGRGPAAYHRLRRRELTFRHLARACKDVGMDMVLTTPVNVDARSGKCKGWTLCEEQGATWTPKLISLEHGILYDAMYLSDLKAQRRAYHRAIACAKRSGCLVFNPKLPPKDELHRLLAEVSRADDRPSEPLHIAVPVSHLHVDVNQMKHLLHNTSRPMWFKPVYGSGGRNMLLIAPLGREKYRVRGARFFDADVSAQWSERELLKQVQKALQRREYLLQEDVDLIQTADGRRVDFRVTLARGSDGLWSVAAITARYARPGNMLTNFHAGGSIRSLTAFEESTAHALTEVGLTRRDLERITLCAIQAAQKISREYPLVGLLGIDVGVSASEGRAYVYDCNSRPGRDILTDCEIEETMRQVAKFARFLQEQAKN</sequence>
<keyword evidence="4" id="KW-1185">Reference proteome</keyword>
<dbReference type="EMBL" id="JBDXSU010000005">
    <property type="protein sequence ID" value="MFB5190383.1"/>
    <property type="molecule type" value="Genomic_DNA"/>
</dbReference>
<dbReference type="Proteomes" id="UP001579974">
    <property type="component" value="Unassembled WGS sequence"/>
</dbReference>
<organism evidence="3 4">
    <name type="scientific">Alicyclobacillus fastidiosus</name>
    <dbReference type="NCBI Taxonomy" id="392011"/>
    <lineage>
        <taxon>Bacteria</taxon>
        <taxon>Bacillati</taxon>
        <taxon>Bacillota</taxon>
        <taxon>Bacilli</taxon>
        <taxon>Bacillales</taxon>
        <taxon>Alicyclobacillaceae</taxon>
        <taxon>Alicyclobacillus</taxon>
    </lineage>
</organism>
<keyword evidence="1" id="KW-0067">ATP-binding</keyword>
<dbReference type="InterPro" id="IPR011761">
    <property type="entry name" value="ATP-grasp"/>
</dbReference>
<keyword evidence="1" id="KW-0547">Nucleotide-binding</keyword>
<comment type="caution">
    <text evidence="3">The sequence shown here is derived from an EMBL/GenBank/DDBJ whole genome shotgun (WGS) entry which is preliminary data.</text>
</comment>
<evidence type="ECO:0000313" key="3">
    <source>
        <dbReference type="EMBL" id="MFB5190383.1"/>
    </source>
</evidence>
<evidence type="ECO:0000313" key="4">
    <source>
        <dbReference type="Proteomes" id="UP001579974"/>
    </source>
</evidence>
<reference evidence="3 4" key="1">
    <citation type="journal article" date="2024" name="Int. J. Mol. Sci.">
        <title>Exploration of Alicyclobacillus spp. Genome in Search of Antibiotic Resistance.</title>
        <authorList>
            <person name="Bucka-Kolendo J."/>
            <person name="Kiousi D.E."/>
            <person name="Dekowska A."/>
            <person name="Mikolajczuk-Szczyrba A."/>
            <person name="Karadedos D.M."/>
            <person name="Michael P."/>
            <person name="Galanis A."/>
            <person name="Sokolowska B."/>
        </authorList>
    </citation>
    <scope>NUCLEOTIDE SEQUENCE [LARGE SCALE GENOMIC DNA]</scope>
    <source>
        <strain evidence="3 4">KKP 3000</strain>
    </source>
</reference>
<evidence type="ECO:0000259" key="2">
    <source>
        <dbReference type="PROSITE" id="PS50975"/>
    </source>
</evidence>
<dbReference type="PROSITE" id="PS50975">
    <property type="entry name" value="ATP_GRASP"/>
    <property type="match status" value="1"/>
</dbReference>
<dbReference type="Pfam" id="PF14398">
    <property type="entry name" value="ATPgrasp_YheCD"/>
    <property type="match status" value="1"/>
</dbReference>
<dbReference type="InterPro" id="IPR026838">
    <property type="entry name" value="YheC/D"/>
</dbReference>